<organism evidence="3 4">
    <name type="scientific">Eimeria necatrix</name>
    <dbReference type="NCBI Taxonomy" id="51315"/>
    <lineage>
        <taxon>Eukaryota</taxon>
        <taxon>Sar</taxon>
        <taxon>Alveolata</taxon>
        <taxon>Apicomplexa</taxon>
        <taxon>Conoidasida</taxon>
        <taxon>Coccidia</taxon>
        <taxon>Eucoccidiorida</taxon>
        <taxon>Eimeriorina</taxon>
        <taxon>Eimeriidae</taxon>
        <taxon>Eimeria</taxon>
    </lineage>
</organism>
<dbReference type="AlphaFoldDB" id="U6N021"/>
<evidence type="ECO:0000259" key="2">
    <source>
        <dbReference type="Pfam" id="PF04068"/>
    </source>
</evidence>
<dbReference type="Pfam" id="PF04068">
    <property type="entry name" value="Fer4_RLI"/>
    <property type="match status" value="1"/>
</dbReference>
<feature type="compositionally biased region" description="Low complexity" evidence="1">
    <location>
        <begin position="27"/>
        <end position="46"/>
    </location>
</feature>
<accession>U6N021</accession>
<evidence type="ECO:0000313" key="4">
    <source>
        <dbReference type="Proteomes" id="UP000030754"/>
    </source>
</evidence>
<proteinExistence type="predicted"/>
<dbReference type="EMBL" id="HG725392">
    <property type="protein sequence ID" value="CDJ68089.1"/>
    <property type="molecule type" value="Genomic_DNA"/>
</dbReference>
<dbReference type="InterPro" id="IPR007209">
    <property type="entry name" value="RNaseL-inhib-like_metal-bd_dom"/>
</dbReference>
<keyword evidence="4" id="KW-1185">Reference proteome</keyword>
<evidence type="ECO:0000313" key="3">
    <source>
        <dbReference type="EMBL" id="CDJ68089.1"/>
    </source>
</evidence>
<dbReference type="RefSeq" id="XP_013436556.1">
    <property type="nucleotide sequence ID" value="XM_013581102.1"/>
</dbReference>
<reference evidence="3" key="1">
    <citation type="submission" date="2013-10" db="EMBL/GenBank/DDBJ databases">
        <title>Genomic analysis of the causative agents of coccidiosis in chickens.</title>
        <authorList>
            <person name="Reid A.J."/>
            <person name="Blake D."/>
            <person name="Billington K."/>
            <person name="Browne H."/>
            <person name="Dunn M."/>
            <person name="Hung S."/>
            <person name="Kawahara F."/>
            <person name="Miranda-Saavedra D."/>
            <person name="Mourier T."/>
            <person name="Nagra H."/>
            <person name="Otto T.D."/>
            <person name="Rawlings N."/>
            <person name="Sanchez A."/>
            <person name="Sanders M."/>
            <person name="Subramaniam C."/>
            <person name="Tay Y."/>
            <person name="Dear P."/>
            <person name="Doerig C."/>
            <person name="Gruber A."/>
            <person name="Parkinson J."/>
            <person name="Shirley M."/>
            <person name="Wan K.L."/>
            <person name="Berriman M."/>
            <person name="Tomley F."/>
            <person name="Pain A."/>
        </authorList>
    </citation>
    <scope>NUCLEOTIDE SEQUENCE [LARGE SCALE GENOMIC DNA]</scope>
    <source>
        <strain evidence="3">Houghton</strain>
    </source>
</reference>
<dbReference type="Proteomes" id="UP000030754">
    <property type="component" value="Unassembled WGS sequence"/>
</dbReference>
<feature type="non-terminal residue" evidence="3">
    <location>
        <position position="198"/>
    </location>
</feature>
<evidence type="ECO:0000256" key="1">
    <source>
        <dbReference type="SAM" id="MobiDB-lite"/>
    </source>
</evidence>
<feature type="region of interest" description="Disordered" evidence="1">
    <location>
        <begin position="93"/>
        <end position="136"/>
    </location>
</feature>
<gene>
    <name evidence="3" type="ORF">ENH_00048010</name>
</gene>
<dbReference type="OrthoDB" id="347780at2759"/>
<dbReference type="VEuPathDB" id="ToxoDB:ENH_00048010"/>
<dbReference type="GeneID" id="25474953"/>
<sequence>MGPPDPQKRPHGAGGPPAFELRPLDPAVRAASAAAAAPADAAAAAAKPRGKKKGGDPERRKQCSIHALMKRISLECKSAAAGGAAAAAAAGEPATSAAAAAAAREASDSANASGSSASPPSQSPAAAAAATAAAAAKVPAESPDEVSLFMFDFGECDAQRCSGRRLLRHCKLNKITAAGRVQYAQRLGGRSSSSRSSS</sequence>
<feature type="domain" description="RNase L inhibitor RLI-like possible metal-binding" evidence="2">
    <location>
        <begin position="148"/>
        <end position="175"/>
    </location>
</feature>
<reference evidence="3" key="2">
    <citation type="submission" date="2013-10" db="EMBL/GenBank/DDBJ databases">
        <authorList>
            <person name="Aslett M."/>
        </authorList>
    </citation>
    <scope>NUCLEOTIDE SEQUENCE [LARGE SCALE GENOMIC DNA]</scope>
    <source>
        <strain evidence="3">Houghton</strain>
    </source>
</reference>
<protein>
    <recommendedName>
        <fullName evidence="2">RNase L inhibitor RLI-like possible metal-binding domain-containing protein</fullName>
    </recommendedName>
</protein>
<name>U6N021_9EIME</name>
<feature type="region of interest" description="Disordered" evidence="1">
    <location>
        <begin position="1"/>
        <end position="64"/>
    </location>
</feature>